<dbReference type="CDD" id="cd09076">
    <property type="entry name" value="L1-EN"/>
    <property type="match status" value="1"/>
</dbReference>
<feature type="active site" description="Proton acceptor" evidence="7">
    <location>
        <position position="231"/>
    </location>
</feature>
<evidence type="ECO:0000256" key="2">
    <source>
        <dbReference type="ARBA" id="ARBA00007092"/>
    </source>
</evidence>
<dbReference type="GO" id="GO:0006284">
    <property type="term" value="P:base-excision repair"/>
    <property type="evidence" value="ECO:0007669"/>
    <property type="project" value="TreeGrafter"/>
</dbReference>
<evidence type="ECO:0000313" key="11">
    <source>
        <dbReference type="EMBL" id="KAJ8034410.1"/>
    </source>
</evidence>
<dbReference type="Proteomes" id="UP001152320">
    <property type="component" value="Chromosome 10"/>
</dbReference>
<keyword evidence="6 8" id="KW-0460">Magnesium</keyword>
<sequence length="422" mass="48951">MASTLSFVTYNGRGLRQSKKRRRLFAFLHRNNYDVCLLQETHSCIQDEIYWKNEWGGTIIFCHGSKDSRGVCVLIKPSLAVSIHKECIHAYGRFIILDIEINNCIFTLVGVYGPNIDTPAFYTELCDKMGSFLCETIVMAGDFNFVFSLELDKTGGQAKTNFKARDKWLSLMSVYSLIDIWRGMNPFGKHYTWSSNITPDIHCRLDYFLISHHLRPSVHSVHFSPGLQSDHCFCILVIAPVQMARGPGIWKFNDSLLDDTIYVSNMNNCIIDALKEVGPHNPAVSWDFVKYKIRKFSMAYSKEKAKLRRRREYELLKIILSLEQQLFFNPSASVSSQLKNANFELLDYYDFKLRGTIIRSKARWVEDGEKNSKYFLNLEKRNKSFSNYTVLILALMKRFSILSRIFTQFRTVTFLFVKGILH</sequence>
<evidence type="ECO:0000256" key="8">
    <source>
        <dbReference type="PIRSR" id="PIRSR604808-2"/>
    </source>
</evidence>
<keyword evidence="4 8" id="KW-0479">Metal-binding</keyword>
<feature type="binding site" evidence="8">
    <location>
        <position position="11"/>
    </location>
    <ligand>
        <name>Mg(2+)</name>
        <dbReference type="ChEBI" id="CHEBI:18420"/>
        <label>1</label>
    </ligand>
</feature>
<comment type="similarity">
    <text evidence="2">Belongs to the DNA repair enzymes AP/ExoA family.</text>
</comment>
<evidence type="ECO:0000256" key="9">
    <source>
        <dbReference type="PIRSR" id="PIRSR604808-3"/>
    </source>
</evidence>
<dbReference type="PANTHER" id="PTHR22748:SF26">
    <property type="entry name" value="ENDONUCLEASE_EXONUCLEASE_PHOSPHATASE DOMAIN-CONTAINING PROTEIN"/>
    <property type="match status" value="1"/>
</dbReference>
<dbReference type="AlphaFoldDB" id="A0A9Q1H6N7"/>
<evidence type="ECO:0000256" key="6">
    <source>
        <dbReference type="ARBA" id="ARBA00022842"/>
    </source>
</evidence>
<keyword evidence="12" id="KW-1185">Reference proteome</keyword>
<evidence type="ECO:0000256" key="4">
    <source>
        <dbReference type="ARBA" id="ARBA00022723"/>
    </source>
</evidence>
<keyword evidence="8" id="KW-0464">Manganese</keyword>
<feature type="binding site" evidence="8">
    <location>
        <position position="40"/>
    </location>
    <ligand>
        <name>Mg(2+)</name>
        <dbReference type="ChEBI" id="CHEBI:18420"/>
        <label>1</label>
    </ligand>
</feature>
<gene>
    <name evidence="11" type="ORF">HOLleu_21234</name>
</gene>
<comment type="caution">
    <text evidence="11">The sequence shown here is derived from an EMBL/GenBank/DDBJ whole genome shotgun (WGS) entry which is preliminary data.</text>
</comment>
<dbReference type="GO" id="GO:0008081">
    <property type="term" value="F:phosphoric diester hydrolase activity"/>
    <property type="evidence" value="ECO:0007669"/>
    <property type="project" value="TreeGrafter"/>
</dbReference>
<feature type="site" description="Important for catalytic activity" evidence="9">
    <location>
        <position position="206"/>
    </location>
</feature>
<evidence type="ECO:0000256" key="7">
    <source>
        <dbReference type="PIRSR" id="PIRSR604808-1"/>
    </source>
</evidence>
<dbReference type="EMBL" id="JAIZAY010000010">
    <property type="protein sequence ID" value="KAJ8034410.1"/>
    <property type="molecule type" value="Genomic_DNA"/>
</dbReference>
<dbReference type="InterPro" id="IPR004808">
    <property type="entry name" value="AP_endonuc_1"/>
</dbReference>
<reference evidence="11" key="1">
    <citation type="submission" date="2021-10" db="EMBL/GenBank/DDBJ databases">
        <title>Tropical sea cucumber genome reveals ecological adaptation and Cuvierian tubules defense mechanism.</title>
        <authorList>
            <person name="Chen T."/>
        </authorList>
    </citation>
    <scope>NUCLEOTIDE SEQUENCE</scope>
    <source>
        <strain evidence="11">Nanhai2018</strain>
        <tissue evidence="11">Muscle</tissue>
    </source>
</reference>
<feature type="binding site" evidence="8">
    <location>
        <position position="230"/>
    </location>
    <ligand>
        <name>Mg(2+)</name>
        <dbReference type="ChEBI" id="CHEBI:18420"/>
        <label>1</label>
    </ligand>
</feature>
<feature type="binding site" evidence="8">
    <location>
        <position position="144"/>
    </location>
    <ligand>
        <name>Mg(2+)</name>
        <dbReference type="ChEBI" id="CHEBI:18420"/>
        <label>1</label>
    </ligand>
</feature>
<feature type="active site" description="Proton donor/acceptor" evidence="7">
    <location>
        <position position="142"/>
    </location>
</feature>
<feature type="binding site" evidence="8">
    <location>
        <position position="142"/>
    </location>
    <ligand>
        <name>Mg(2+)</name>
        <dbReference type="ChEBI" id="CHEBI:18420"/>
        <label>1</label>
    </ligand>
</feature>
<dbReference type="Gene3D" id="3.60.10.10">
    <property type="entry name" value="Endonuclease/exonuclease/phosphatase"/>
    <property type="match status" value="1"/>
</dbReference>
<feature type="site" description="Transition state stabilizer" evidence="9">
    <location>
        <position position="144"/>
    </location>
</feature>
<dbReference type="InterPro" id="IPR005135">
    <property type="entry name" value="Endo/exonuclease/phosphatase"/>
</dbReference>
<dbReference type="EC" id="3.1.11.2" evidence="3"/>
<dbReference type="SUPFAM" id="SSF56219">
    <property type="entry name" value="DNase I-like"/>
    <property type="match status" value="1"/>
</dbReference>
<evidence type="ECO:0000256" key="3">
    <source>
        <dbReference type="ARBA" id="ARBA00012115"/>
    </source>
</evidence>
<proteinExistence type="inferred from homology"/>
<evidence type="ECO:0000256" key="1">
    <source>
        <dbReference type="ARBA" id="ARBA00000493"/>
    </source>
</evidence>
<dbReference type="Pfam" id="PF03372">
    <property type="entry name" value="Exo_endo_phos"/>
    <property type="match status" value="1"/>
</dbReference>
<keyword evidence="5" id="KW-0378">Hydrolase</keyword>
<dbReference type="PANTHER" id="PTHR22748">
    <property type="entry name" value="AP ENDONUCLEASE"/>
    <property type="match status" value="1"/>
</dbReference>
<dbReference type="GO" id="GO:0046872">
    <property type="term" value="F:metal ion binding"/>
    <property type="evidence" value="ECO:0007669"/>
    <property type="project" value="UniProtKB-KW"/>
</dbReference>
<dbReference type="GO" id="GO:0008311">
    <property type="term" value="F:double-stranded DNA 3'-5' DNA exonuclease activity"/>
    <property type="evidence" value="ECO:0007669"/>
    <property type="project" value="UniProtKB-EC"/>
</dbReference>
<feature type="active site" evidence="7">
    <location>
        <position position="112"/>
    </location>
</feature>
<dbReference type="GO" id="GO:0005634">
    <property type="term" value="C:nucleus"/>
    <property type="evidence" value="ECO:0007669"/>
    <property type="project" value="TreeGrafter"/>
</dbReference>
<feature type="domain" description="Endonuclease/exonuclease/phosphatase" evidence="10">
    <location>
        <begin position="9"/>
        <end position="231"/>
    </location>
</feature>
<protein>
    <recommendedName>
        <fullName evidence="3">exodeoxyribonuclease III</fullName>
        <ecNumber evidence="3">3.1.11.2</ecNumber>
    </recommendedName>
</protein>
<organism evidence="11 12">
    <name type="scientific">Holothuria leucospilota</name>
    <name type="common">Black long sea cucumber</name>
    <name type="synonym">Mertensiothuria leucospilota</name>
    <dbReference type="NCBI Taxonomy" id="206669"/>
    <lineage>
        <taxon>Eukaryota</taxon>
        <taxon>Metazoa</taxon>
        <taxon>Echinodermata</taxon>
        <taxon>Eleutherozoa</taxon>
        <taxon>Echinozoa</taxon>
        <taxon>Holothuroidea</taxon>
        <taxon>Aspidochirotacea</taxon>
        <taxon>Aspidochirotida</taxon>
        <taxon>Holothuriidae</taxon>
        <taxon>Holothuria</taxon>
    </lineage>
</organism>
<evidence type="ECO:0000313" key="12">
    <source>
        <dbReference type="Proteomes" id="UP001152320"/>
    </source>
</evidence>
<feature type="site" description="Interaction with DNA substrate" evidence="9">
    <location>
        <position position="231"/>
    </location>
</feature>
<comment type="cofactor">
    <cofactor evidence="8">
        <name>Mg(2+)</name>
        <dbReference type="ChEBI" id="CHEBI:18420"/>
    </cofactor>
    <cofactor evidence="8">
        <name>Mn(2+)</name>
        <dbReference type="ChEBI" id="CHEBI:29035"/>
    </cofactor>
    <text evidence="8">Probably binds two magnesium or manganese ions per subunit.</text>
</comment>
<dbReference type="OrthoDB" id="8961218at2759"/>
<dbReference type="GO" id="GO:0003906">
    <property type="term" value="F:DNA-(apurinic or apyrimidinic site) endonuclease activity"/>
    <property type="evidence" value="ECO:0007669"/>
    <property type="project" value="TreeGrafter"/>
</dbReference>
<name>A0A9Q1H6N7_HOLLE</name>
<dbReference type="InterPro" id="IPR036691">
    <property type="entry name" value="Endo/exonu/phosph_ase_sf"/>
</dbReference>
<accession>A0A9Q1H6N7</accession>
<evidence type="ECO:0000256" key="5">
    <source>
        <dbReference type="ARBA" id="ARBA00022801"/>
    </source>
</evidence>
<evidence type="ECO:0000259" key="10">
    <source>
        <dbReference type="Pfam" id="PF03372"/>
    </source>
</evidence>
<comment type="catalytic activity">
    <reaction evidence="1">
        <text>Exonucleolytic cleavage in the 3'- to 5'-direction to yield nucleoside 5'-phosphates.</text>
        <dbReference type="EC" id="3.1.11.2"/>
    </reaction>
</comment>
<feature type="binding site" evidence="8">
    <location>
        <position position="231"/>
    </location>
    <ligand>
        <name>Mg(2+)</name>
        <dbReference type="ChEBI" id="CHEBI:18420"/>
        <label>1</label>
    </ligand>
</feature>